<feature type="domain" description="Chromo" evidence="11">
    <location>
        <begin position="485"/>
        <end position="538"/>
    </location>
</feature>
<evidence type="ECO:0000256" key="4">
    <source>
        <dbReference type="ARBA" id="ARBA00022679"/>
    </source>
</evidence>
<evidence type="ECO:0000259" key="12">
    <source>
        <dbReference type="PROSITE" id="PS51038"/>
    </source>
</evidence>
<dbReference type="Pfam" id="PF01426">
    <property type="entry name" value="BAH"/>
    <property type="match status" value="1"/>
</dbReference>
<evidence type="ECO:0000256" key="1">
    <source>
        <dbReference type="ARBA" id="ARBA00004123"/>
    </source>
</evidence>
<evidence type="ECO:0000256" key="2">
    <source>
        <dbReference type="ARBA" id="ARBA00011975"/>
    </source>
</evidence>
<dbReference type="SUPFAM" id="SSF54160">
    <property type="entry name" value="Chromo domain-like"/>
    <property type="match status" value="1"/>
</dbReference>
<dbReference type="InterPro" id="IPR023780">
    <property type="entry name" value="Chromo_domain"/>
</dbReference>
<dbReference type="PROSITE" id="PS51038">
    <property type="entry name" value="BAH"/>
    <property type="match status" value="1"/>
</dbReference>
<dbReference type="InterPro" id="IPR000953">
    <property type="entry name" value="Chromo/chromo_shadow_dom"/>
</dbReference>
<dbReference type="Pfam" id="PF00385">
    <property type="entry name" value="Chromo"/>
    <property type="match status" value="1"/>
</dbReference>
<dbReference type="SMART" id="SM00439">
    <property type="entry name" value="BAH"/>
    <property type="match status" value="1"/>
</dbReference>
<dbReference type="PANTHER" id="PTHR10629">
    <property type="entry name" value="CYTOSINE-SPECIFIC METHYLTRANSFERASE"/>
    <property type="match status" value="1"/>
</dbReference>
<name>A0AA89AJV4_9ASTE</name>
<comment type="caution">
    <text evidence="13">The sequence shown here is derived from an EMBL/GenBank/DDBJ whole genome shotgun (WGS) entry which is preliminary data.</text>
</comment>
<evidence type="ECO:0000256" key="6">
    <source>
        <dbReference type="ARBA" id="ARBA00023125"/>
    </source>
</evidence>
<dbReference type="InterPro" id="IPR001525">
    <property type="entry name" value="C5_MeTfrase"/>
</dbReference>
<dbReference type="SUPFAM" id="SSF53335">
    <property type="entry name" value="S-adenosyl-L-methionine-dependent methyltransferases"/>
    <property type="match status" value="1"/>
</dbReference>
<dbReference type="Gene3D" id="3.40.50.150">
    <property type="entry name" value="Vaccinia Virus protein VP39"/>
    <property type="match status" value="2"/>
</dbReference>
<dbReference type="EC" id="2.1.1.37" evidence="2"/>
<feature type="domain" description="BAH" evidence="12">
    <location>
        <begin position="195"/>
        <end position="314"/>
    </location>
</feature>
<feature type="active site" evidence="9">
    <location>
        <position position="563"/>
    </location>
</feature>
<protein>
    <recommendedName>
        <fullName evidence="2">DNA (cytosine-5-)-methyltransferase</fullName>
        <ecNumber evidence="2">2.1.1.37</ecNumber>
    </recommendedName>
</protein>
<dbReference type="PROSITE" id="PS50013">
    <property type="entry name" value="CHROMO_2"/>
    <property type="match status" value="1"/>
</dbReference>
<comment type="similarity">
    <text evidence="9">Belongs to the class I-like SAM-binding methyltransferase superfamily. C5-methyltransferase family.</text>
</comment>
<dbReference type="InterPro" id="IPR043151">
    <property type="entry name" value="BAH_sf"/>
</dbReference>
<keyword evidence="6" id="KW-0238">DNA-binding</keyword>
<evidence type="ECO:0000256" key="10">
    <source>
        <dbReference type="SAM" id="MobiDB-lite"/>
    </source>
</evidence>
<dbReference type="InterPro" id="IPR050390">
    <property type="entry name" value="C5-Methyltransferase"/>
</dbReference>
<sequence length="989" mass="112228">MADENHHTATTPTSSNPPPSQSPSPLSQNGNPNSTSSKSSLSDRTVTMSDQSSFRRSPRLLGNGGKCTSGKRGDKSLKKPSKAPPKKQKTSQWNDVVSFLIGDPVPDKEARRRWPWRYQEKVHFIITLVLLNNDEDEELVLDVKCHYYQAEIEKHIFDLGDCAYVKASYIMDQDLDSAKKILGMGIHRNRKARKLLYANGDLSFFFQGKVGAQNFVGKILEFFKTTDNKDYFRVQWFFRAEDTVMGDKLTTHDKKRLFYSTLTNDNLLDCIVSKVKVNSKARRIPPCDFYYNMKYSVDYSTFSALLTNNFADSYKLSSSPNMKVVHTDGTKPKFEGISSHLSYKSELALLDVYSGCGGMSTGLSLGAKVSGVDLLTKWAVEIDKSACESLKLNHPETQVCNSSLSLEVFHVPAAYRAGVVMPCLFLQVRNESAEDFLDLLKEWDKLCQRYAPRDVNTLERNSRVMRVADKDADSKTNYQIPKGEYEVASLVDICYGITSETSTRRLKFRVRWSGYSPSDDTWEAIEELSKCQDRIQEFVLKGLKAKILPRPGDVDVICGGPPCQGISGYNRFRNVDSPLEDERNHQIVVFMDIINFLKPKYVLMENVVDILRFAKGCLGRYALSRLVRMDYQARLGIMAAGCYGLPQFRLRVFLWGAHRQEASTLLLNKLPQFPLPTHDVVLKYGAPSEFERNVVAYDEGQPRDQEKAIILSDAISDLPPVTNSEILDKISFRREPETEFQKYIRATKSDMMGSASGFMEQFEESVLYDHRPLPLSEDDYLRVCRIPKRKGANFRDLPGVVVGADNVVRRTDGPTLMPSESPWVRLPSDQTFTSGKYNKRRFSLSVIVFKSFSLCYPFPLFFHEFPLRFTLNKCRPFGRLWWDETVPTLLCKPDAHSQAILHPEQDRVLTIRECARLQGFHDFFEFSGDVKERYSQVGNAVAIPVGRALGYALGKAVRKLCGDEPLMTLPRNFSHSTTVQLLRSLSGEN</sequence>
<dbReference type="GO" id="GO:0032259">
    <property type="term" value="P:methylation"/>
    <property type="evidence" value="ECO:0007669"/>
    <property type="project" value="UniProtKB-KW"/>
</dbReference>
<evidence type="ECO:0000259" key="11">
    <source>
        <dbReference type="PROSITE" id="PS50013"/>
    </source>
</evidence>
<proteinExistence type="inferred from homology"/>
<dbReference type="Gene3D" id="3.90.120.10">
    <property type="entry name" value="DNA Methylase, subunit A, domain 2"/>
    <property type="match status" value="2"/>
</dbReference>
<keyword evidence="7" id="KW-0539">Nucleus</keyword>
<dbReference type="PANTHER" id="PTHR10629:SF44">
    <property type="entry name" value="DNA (CYTOSINE-5-)-METHYLTRANSFERASE"/>
    <property type="match status" value="1"/>
</dbReference>
<dbReference type="SMART" id="SM00298">
    <property type="entry name" value="CHROMO"/>
    <property type="match status" value="1"/>
</dbReference>
<feature type="compositionally biased region" description="Basic residues" evidence="10">
    <location>
        <begin position="78"/>
        <end position="89"/>
    </location>
</feature>
<keyword evidence="3 9" id="KW-0489">Methyltransferase</keyword>
<dbReference type="Gene3D" id="2.30.30.490">
    <property type="match status" value="1"/>
</dbReference>
<evidence type="ECO:0000256" key="5">
    <source>
        <dbReference type="ARBA" id="ARBA00022691"/>
    </source>
</evidence>
<keyword evidence="5 9" id="KW-0949">S-adenosyl-L-methionine</keyword>
<dbReference type="Proteomes" id="UP001188597">
    <property type="component" value="Unassembled WGS sequence"/>
</dbReference>
<dbReference type="Pfam" id="PF00145">
    <property type="entry name" value="DNA_methylase"/>
    <property type="match status" value="1"/>
</dbReference>
<dbReference type="GO" id="GO:0044027">
    <property type="term" value="P:negative regulation of gene expression via chromosomal CpG island methylation"/>
    <property type="evidence" value="ECO:0007669"/>
    <property type="project" value="TreeGrafter"/>
</dbReference>
<dbReference type="InterPro" id="IPR016197">
    <property type="entry name" value="Chromo-like_dom_sf"/>
</dbReference>
<accession>A0AA89AJV4</accession>
<comment type="subcellular location">
    <subcellularLocation>
        <location evidence="1">Nucleus</location>
    </subcellularLocation>
</comment>
<dbReference type="CDD" id="cd18635">
    <property type="entry name" value="CD_CMT3_like"/>
    <property type="match status" value="1"/>
</dbReference>
<dbReference type="InterPro" id="IPR018117">
    <property type="entry name" value="C5_DNA_meth_AS"/>
</dbReference>
<evidence type="ECO:0000256" key="7">
    <source>
        <dbReference type="ARBA" id="ARBA00023242"/>
    </source>
</evidence>
<evidence type="ECO:0000313" key="13">
    <source>
        <dbReference type="EMBL" id="KAK3004967.1"/>
    </source>
</evidence>
<dbReference type="GO" id="GO:0005634">
    <property type="term" value="C:nucleus"/>
    <property type="evidence" value="ECO:0007669"/>
    <property type="project" value="UniProtKB-SubCell"/>
</dbReference>
<dbReference type="EMBL" id="JAVXUP010002186">
    <property type="protein sequence ID" value="KAK3004967.1"/>
    <property type="molecule type" value="Genomic_DNA"/>
</dbReference>
<comment type="catalytic activity">
    <reaction evidence="8">
        <text>a 2'-deoxycytidine in DNA + S-adenosyl-L-methionine = a 5-methyl-2'-deoxycytidine in DNA + S-adenosyl-L-homocysteine + H(+)</text>
        <dbReference type="Rhea" id="RHEA:13681"/>
        <dbReference type="Rhea" id="RHEA-COMP:11369"/>
        <dbReference type="Rhea" id="RHEA-COMP:11370"/>
        <dbReference type="ChEBI" id="CHEBI:15378"/>
        <dbReference type="ChEBI" id="CHEBI:57856"/>
        <dbReference type="ChEBI" id="CHEBI:59789"/>
        <dbReference type="ChEBI" id="CHEBI:85452"/>
        <dbReference type="ChEBI" id="CHEBI:85454"/>
        <dbReference type="EC" id="2.1.1.37"/>
    </reaction>
</comment>
<dbReference type="PROSITE" id="PS51679">
    <property type="entry name" value="SAM_MT_C5"/>
    <property type="match status" value="1"/>
</dbReference>
<feature type="region of interest" description="Disordered" evidence="10">
    <location>
        <begin position="1"/>
        <end position="91"/>
    </location>
</feature>
<keyword evidence="14" id="KW-1185">Reference proteome</keyword>
<dbReference type="GO" id="GO:0003682">
    <property type="term" value="F:chromatin binding"/>
    <property type="evidence" value="ECO:0007669"/>
    <property type="project" value="InterPro"/>
</dbReference>
<dbReference type="GO" id="GO:0003677">
    <property type="term" value="F:DNA binding"/>
    <property type="evidence" value="ECO:0007669"/>
    <property type="project" value="UniProtKB-KW"/>
</dbReference>
<gene>
    <name evidence="13" type="ORF">RJ639_018409</name>
</gene>
<dbReference type="PRINTS" id="PR00105">
    <property type="entry name" value="C5METTRFRASE"/>
</dbReference>
<dbReference type="InterPro" id="IPR029063">
    <property type="entry name" value="SAM-dependent_MTases_sf"/>
</dbReference>
<evidence type="ECO:0000256" key="9">
    <source>
        <dbReference type="PROSITE-ProRule" id="PRU01016"/>
    </source>
</evidence>
<evidence type="ECO:0000256" key="3">
    <source>
        <dbReference type="ARBA" id="ARBA00022603"/>
    </source>
</evidence>
<dbReference type="AlphaFoldDB" id="A0AA89AJV4"/>
<feature type="compositionally biased region" description="Polar residues" evidence="10">
    <location>
        <begin position="43"/>
        <end position="55"/>
    </location>
</feature>
<keyword evidence="4 9" id="KW-0808">Transferase</keyword>
<dbReference type="PROSITE" id="PS00094">
    <property type="entry name" value="C5_MTASE_1"/>
    <property type="match status" value="1"/>
</dbReference>
<feature type="compositionally biased region" description="Low complexity" evidence="10">
    <location>
        <begin position="23"/>
        <end position="42"/>
    </location>
</feature>
<dbReference type="InterPro" id="IPR001025">
    <property type="entry name" value="BAH_dom"/>
</dbReference>
<evidence type="ECO:0000313" key="14">
    <source>
        <dbReference type="Proteomes" id="UP001188597"/>
    </source>
</evidence>
<organism evidence="13 14">
    <name type="scientific">Escallonia herrerae</name>
    <dbReference type="NCBI Taxonomy" id="1293975"/>
    <lineage>
        <taxon>Eukaryota</taxon>
        <taxon>Viridiplantae</taxon>
        <taxon>Streptophyta</taxon>
        <taxon>Embryophyta</taxon>
        <taxon>Tracheophyta</taxon>
        <taxon>Spermatophyta</taxon>
        <taxon>Magnoliopsida</taxon>
        <taxon>eudicotyledons</taxon>
        <taxon>Gunneridae</taxon>
        <taxon>Pentapetalae</taxon>
        <taxon>asterids</taxon>
        <taxon>campanulids</taxon>
        <taxon>Escalloniales</taxon>
        <taxon>Escalloniaceae</taxon>
        <taxon>Escallonia</taxon>
    </lineage>
</organism>
<reference evidence="13" key="1">
    <citation type="submission" date="2022-12" db="EMBL/GenBank/DDBJ databases">
        <title>Draft genome assemblies for two species of Escallonia (Escalloniales).</title>
        <authorList>
            <person name="Chanderbali A."/>
            <person name="Dervinis C."/>
            <person name="Anghel I."/>
            <person name="Soltis D."/>
            <person name="Soltis P."/>
            <person name="Zapata F."/>
        </authorList>
    </citation>
    <scope>NUCLEOTIDE SEQUENCE</scope>
    <source>
        <strain evidence="13">UCBG64.0493</strain>
        <tissue evidence="13">Leaf</tissue>
    </source>
</reference>
<evidence type="ECO:0000256" key="8">
    <source>
        <dbReference type="ARBA" id="ARBA00047422"/>
    </source>
</evidence>
<dbReference type="GO" id="GO:0003886">
    <property type="term" value="F:DNA (cytosine-5-)-methyltransferase activity"/>
    <property type="evidence" value="ECO:0007669"/>
    <property type="project" value="UniProtKB-EC"/>
</dbReference>